<dbReference type="EMBL" id="AAAB01008987">
    <property type="status" value="NOT_ANNOTATED_CDS"/>
    <property type="molecule type" value="Genomic_DNA"/>
</dbReference>
<evidence type="ECO:0000256" key="7">
    <source>
        <dbReference type="ARBA" id="ARBA00023224"/>
    </source>
</evidence>
<dbReference type="EnsemblMetazoa" id="AGAP001117.R264">
    <property type="protein sequence ID" value="AGAP001117.P264"/>
    <property type="gene ID" value="AGAP001117"/>
</dbReference>
<evidence type="ECO:0000256" key="5">
    <source>
        <dbReference type="ARBA" id="ARBA00023136"/>
    </source>
</evidence>
<dbReference type="Pfam" id="PF08395">
    <property type="entry name" value="7tm_7"/>
    <property type="match status" value="2"/>
</dbReference>
<evidence type="ECO:0000256" key="3">
    <source>
        <dbReference type="ARBA" id="ARBA00022692"/>
    </source>
</evidence>
<dbReference type="PANTHER" id="PTHR21143:SF104">
    <property type="entry name" value="GUSTATORY RECEPTOR 8A-RELATED"/>
    <property type="match status" value="1"/>
</dbReference>
<evidence type="ECO:0000313" key="9">
    <source>
        <dbReference type="EnsemblMetazoa" id="AGAP001117.P264"/>
    </source>
</evidence>
<sequence>MVYKVLQKFNTSSSIEAFQPFLLLLKCLGLTPFFSNASNRRLLSVLNVIILLLIGTLYINGPCRQIRKDMLRFQSSPLAVNSRIFTYLMGTLVYHLTMLINFLHRHRLRDLFQAFVNIDRELQQVGVRINYRMHRFLITAGMVCFLSGIFVTSALVYAYKITVLNNQPNFDGRWYYNMFSFVYYNAAFPTITSYFAIVLWFLLVRFQRLAMAIRMYFPTSPSAVGNPSEFAICSEKEQINVLKQIKILHDKLNDVVELVNYCFSVQITFCVGLCFVIGVVCSFGLFRAFIYRNELFYMGVLNFIWYMYYLFFVLFFIAVGSKITREGKRIGILVHKAINCSSSSAVINEVQCCEGANMMLPVCNVPCAWIILILYLSRQLNLFSQQLLHRSPVITCGLFVYDWTLWYTMIGATATYLIILIQFDVSFPNLVNVNATAVYRGST</sequence>
<evidence type="ECO:0000256" key="2">
    <source>
        <dbReference type="ARBA" id="ARBA00022475"/>
    </source>
</evidence>
<feature type="transmembrane region" description="Helical" evidence="8">
    <location>
        <begin position="84"/>
        <end position="103"/>
    </location>
</feature>
<feature type="transmembrane region" description="Helical" evidence="8">
    <location>
        <begin position="136"/>
        <end position="161"/>
    </location>
</feature>
<feature type="transmembrane region" description="Helical" evidence="8">
    <location>
        <begin position="296"/>
        <end position="318"/>
    </location>
</feature>
<comment type="caution">
    <text evidence="8">Lacks conserved residue(s) required for the propagation of feature annotation.</text>
</comment>
<comment type="subcellular location">
    <subcellularLocation>
        <location evidence="1 8">Cell membrane</location>
        <topology evidence="1 8">Multi-pass membrane protein</topology>
    </subcellularLocation>
</comment>
<keyword evidence="4 8" id="KW-1133">Transmembrane helix</keyword>
<comment type="similarity">
    <text evidence="8">Belongs to the insect chemoreceptor superfamily. Gustatory receptor (GR) family.</text>
</comment>
<feature type="transmembrane region" description="Helical" evidence="8">
    <location>
        <begin position="398"/>
        <end position="423"/>
    </location>
</feature>
<feature type="transmembrane region" description="Helical" evidence="8">
    <location>
        <begin position="42"/>
        <end position="61"/>
    </location>
</feature>
<keyword evidence="3 8" id="KW-0812">Transmembrane</keyword>
<feature type="transmembrane region" description="Helical" evidence="8">
    <location>
        <begin position="267"/>
        <end position="290"/>
    </location>
</feature>
<evidence type="ECO:0000256" key="6">
    <source>
        <dbReference type="ARBA" id="ARBA00023170"/>
    </source>
</evidence>
<reference evidence="9" key="3">
    <citation type="submission" date="2025-05" db="UniProtKB">
        <authorList>
            <consortium name="EnsemblMetazoa"/>
        </authorList>
    </citation>
    <scope>IDENTIFICATION</scope>
    <source>
        <strain evidence="9">PEST</strain>
    </source>
</reference>
<keyword evidence="5 8" id="KW-0472">Membrane</keyword>
<evidence type="ECO:0000256" key="8">
    <source>
        <dbReference type="RuleBase" id="RU363108"/>
    </source>
</evidence>
<keyword evidence="6 8" id="KW-0675">Receptor</keyword>
<feature type="transmembrane region" description="Helical" evidence="8">
    <location>
        <begin position="17"/>
        <end position="35"/>
    </location>
</feature>
<proteinExistence type="inferred from homology"/>
<name>A0ABK8F339_ANOGA</name>
<feature type="transmembrane region" description="Helical" evidence="8">
    <location>
        <begin position="181"/>
        <end position="204"/>
    </location>
</feature>
<reference evidence="9 10" key="1">
    <citation type="journal article" date="2002" name="Science">
        <title>The genome sequence of the malaria mosquito Anopheles gambiae.</title>
        <authorList>
            <person name="Holt R.A."/>
            <person name="Subramanian G.M."/>
            <person name="Halpern A."/>
            <person name="Sutton G.G."/>
            <person name="Charlab R."/>
            <person name="Nusskern D.R."/>
            <person name="Wincker P."/>
            <person name="Clark A.G."/>
            <person name="Ribeiro J.M."/>
            <person name="Wides R."/>
            <person name="Salzberg S.L."/>
            <person name="Loftus B."/>
            <person name="Yandell M."/>
            <person name="Majoros W.H."/>
            <person name="Rusch D.B."/>
            <person name="Lai Z."/>
            <person name="Kraft C.L."/>
            <person name="Abril J.F."/>
            <person name="Anthouard V."/>
            <person name="Arensburger P."/>
            <person name="Atkinson P.W."/>
            <person name="Baden H."/>
            <person name="de Berardinis V."/>
            <person name="Baldwin D."/>
            <person name="Benes V."/>
            <person name="Biedler J."/>
            <person name="Blass C."/>
            <person name="Bolanos R."/>
            <person name="Boscus D."/>
            <person name="Barnstead M."/>
            <person name="Cai S."/>
            <person name="Center A."/>
            <person name="Chaturverdi K."/>
            <person name="Christophides G.K."/>
            <person name="Chrystal M.A."/>
            <person name="Clamp M."/>
            <person name="Cravchik A."/>
            <person name="Curwen V."/>
            <person name="Dana A."/>
            <person name="Delcher A."/>
            <person name="Dew I."/>
            <person name="Evans C.A."/>
            <person name="Flanigan M."/>
            <person name="Grundschober-Freimoser A."/>
            <person name="Friedli L."/>
            <person name="Gu Z."/>
            <person name="Guan P."/>
            <person name="Guigo R."/>
            <person name="Hillenmeyer M.E."/>
            <person name="Hladun S.L."/>
            <person name="Hogan J.R."/>
            <person name="Hong Y.S."/>
            <person name="Hoover J."/>
            <person name="Jaillon O."/>
            <person name="Ke Z."/>
            <person name="Kodira C."/>
            <person name="Kokoza E."/>
            <person name="Koutsos A."/>
            <person name="Letunic I."/>
            <person name="Levitsky A."/>
            <person name="Liang Y."/>
            <person name="Lin J.J."/>
            <person name="Lobo N.F."/>
            <person name="Lopez J.R."/>
            <person name="Malek J.A."/>
            <person name="McIntosh T.C."/>
            <person name="Meister S."/>
            <person name="Miller J."/>
            <person name="Mobarry C."/>
            <person name="Mongin E."/>
            <person name="Murphy S.D."/>
            <person name="O'Brochta D.A."/>
            <person name="Pfannkoch C."/>
            <person name="Qi R."/>
            <person name="Regier M.A."/>
            <person name="Remington K."/>
            <person name="Shao H."/>
            <person name="Sharakhova M.V."/>
            <person name="Sitter C.D."/>
            <person name="Shetty J."/>
            <person name="Smith T.J."/>
            <person name="Strong R."/>
            <person name="Sun J."/>
            <person name="Thomasova D."/>
            <person name="Ton L.Q."/>
            <person name="Topalis P."/>
            <person name="Tu Z."/>
            <person name="Unger M.F."/>
            <person name="Walenz B."/>
            <person name="Wang A."/>
            <person name="Wang J."/>
            <person name="Wang M."/>
            <person name="Wang X."/>
            <person name="Woodford K.J."/>
            <person name="Wortman J.R."/>
            <person name="Wu M."/>
            <person name="Yao A."/>
            <person name="Zdobnov E.M."/>
            <person name="Zhang H."/>
            <person name="Zhao Q."/>
            <person name="Zhao S."/>
            <person name="Zhu S.C."/>
            <person name="Zhimulev I."/>
            <person name="Coluzzi M."/>
            <person name="della Torre A."/>
            <person name="Roth C.W."/>
            <person name="Louis C."/>
            <person name="Kalush F."/>
            <person name="Mural R.J."/>
            <person name="Myers E.W."/>
            <person name="Adams M.D."/>
            <person name="Smith H.O."/>
            <person name="Broder S."/>
            <person name="Gardner M.J."/>
            <person name="Fraser C.M."/>
            <person name="Birney E."/>
            <person name="Bork P."/>
            <person name="Brey P.T."/>
            <person name="Venter J.C."/>
            <person name="Weissenbach J."/>
            <person name="Kafatos F.C."/>
            <person name="Collins F.H."/>
            <person name="Hoffman S.L."/>
        </authorList>
    </citation>
    <scope>NUCLEOTIDE SEQUENCE [LARGE SCALE GENOMIC DNA]</scope>
    <source>
        <strain evidence="9 10">PEST</strain>
    </source>
</reference>
<keyword evidence="10" id="KW-1185">Reference proteome</keyword>
<evidence type="ECO:0000313" key="10">
    <source>
        <dbReference type="Proteomes" id="UP000007062"/>
    </source>
</evidence>
<dbReference type="InterPro" id="IPR013604">
    <property type="entry name" value="7TM_chemorcpt"/>
</dbReference>
<comment type="function">
    <text evidence="8">Gustatory receptor which mediates acceptance or avoidance behavior, depending on its substrates.</text>
</comment>
<evidence type="ECO:0000256" key="4">
    <source>
        <dbReference type="ARBA" id="ARBA00022989"/>
    </source>
</evidence>
<reference evidence="9 10" key="2">
    <citation type="journal article" date="2004" name="Trends Parasitol.">
        <title>The Anopheles gambiae genome: an update.</title>
        <authorList>
            <person name="Mongin E."/>
            <person name="Louis C."/>
            <person name="Holt R.A."/>
            <person name="Birney E."/>
            <person name="Collins F.H."/>
        </authorList>
    </citation>
    <scope>NUCLEOTIDE SEQUENCE [LARGE SCALE GENOMIC DNA]</scope>
    <source>
        <strain evidence="9 10">PEST</strain>
    </source>
</reference>
<dbReference type="Proteomes" id="UP000007062">
    <property type="component" value="Chromosome 2R"/>
</dbReference>
<keyword evidence="2 8" id="KW-1003">Cell membrane</keyword>
<accession>A0ABK8F339</accession>
<dbReference type="PANTHER" id="PTHR21143">
    <property type="entry name" value="INVERTEBRATE GUSTATORY RECEPTOR"/>
    <property type="match status" value="1"/>
</dbReference>
<keyword evidence="7 8" id="KW-0807">Transducer</keyword>
<evidence type="ECO:0000256" key="1">
    <source>
        <dbReference type="ARBA" id="ARBA00004651"/>
    </source>
</evidence>
<protein>
    <recommendedName>
        <fullName evidence="8">Gustatory receptor</fullName>
    </recommendedName>
</protein>
<organism evidence="9 10">
    <name type="scientific">Anopheles gambiae</name>
    <name type="common">African malaria mosquito</name>
    <dbReference type="NCBI Taxonomy" id="7165"/>
    <lineage>
        <taxon>Eukaryota</taxon>
        <taxon>Metazoa</taxon>
        <taxon>Ecdysozoa</taxon>
        <taxon>Arthropoda</taxon>
        <taxon>Hexapoda</taxon>
        <taxon>Insecta</taxon>
        <taxon>Pterygota</taxon>
        <taxon>Neoptera</taxon>
        <taxon>Endopterygota</taxon>
        <taxon>Diptera</taxon>
        <taxon>Nematocera</taxon>
        <taxon>Culicoidea</taxon>
        <taxon>Culicidae</taxon>
        <taxon>Anophelinae</taxon>
        <taxon>Anopheles</taxon>
    </lineage>
</organism>